<dbReference type="RefSeq" id="WP_038065979.1">
    <property type="nucleotide sequence ID" value="NZ_JPSL02000037.1"/>
</dbReference>
<dbReference type="Pfam" id="PF00025">
    <property type="entry name" value="Arf"/>
    <property type="match status" value="1"/>
</dbReference>
<comment type="caution">
    <text evidence="3">The sequence shown here is derived from an EMBL/GenBank/DDBJ whole genome shotgun (WGS) entry which is preliminary data.</text>
</comment>
<name>A0A0A2WNM7_THEFI</name>
<dbReference type="Proteomes" id="UP000030364">
    <property type="component" value="Unassembled WGS sequence"/>
</dbReference>
<dbReference type="CDD" id="cd00882">
    <property type="entry name" value="Ras_like_GTPase"/>
    <property type="match status" value="1"/>
</dbReference>
<dbReference type="GO" id="GO:0005525">
    <property type="term" value="F:GTP binding"/>
    <property type="evidence" value="ECO:0007669"/>
    <property type="project" value="UniProtKB-KW"/>
</dbReference>
<dbReference type="PATRIC" id="fig|276.5.peg.1765"/>
<evidence type="ECO:0000313" key="4">
    <source>
        <dbReference type="Proteomes" id="UP000030364"/>
    </source>
</evidence>
<keyword evidence="4" id="KW-1185">Reference proteome</keyword>
<evidence type="ECO:0000256" key="1">
    <source>
        <dbReference type="ARBA" id="ARBA00022741"/>
    </source>
</evidence>
<dbReference type="SUPFAM" id="SSF52540">
    <property type="entry name" value="P-loop containing nucleoside triphosphate hydrolases"/>
    <property type="match status" value="1"/>
</dbReference>
<protein>
    <submittedName>
        <fullName evidence="3">Gliding-motility protein MglA</fullName>
    </submittedName>
</protein>
<dbReference type="PANTHER" id="PTHR42708:SF1">
    <property type="entry name" value="GLIDING MOTILITY PROTEIN MGLA"/>
    <property type="match status" value="1"/>
</dbReference>
<dbReference type="STRING" id="276.THFILI_02730"/>
<dbReference type="InterPro" id="IPR027417">
    <property type="entry name" value="P-loop_NTPase"/>
</dbReference>
<evidence type="ECO:0000256" key="2">
    <source>
        <dbReference type="ARBA" id="ARBA00023134"/>
    </source>
</evidence>
<dbReference type="Gene3D" id="3.40.50.300">
    <property type="entry name" value="P-loop containing nucleotide triphosphate hydrolases"/>
    <property type="match status" value="1"/>
</dbReference>
<keyword evidence="1" id="KW-0547">Nucleotide-binding</keyword>
<dbReference type="GO" id="GO:0003924">
    <property type="term" value="F:GTPase activity"/>
    <property type="evidence" value="ECO:0007669"/>
    <property type="project" value="InterPro"/>
</dbReference>
<proteinExistence type="predicted"/>
<dbReference type="OrthoDB" id="9779858at2"/>
<dbReference type="InterPro" id="IPR052705">
    <property type="entry name" value="Gliding_Motility_GTPase"/>
</dbReference>
<dbReference type="InterPro" id="IPR006689">
    <property type="entry name" value="Small_GTPase_ARF/SAR"/>
</dbReference>
<keyword evidence="2" id="KW-0342">GTP-binding</keyword>
<reference evidence="3 4" key="1">
    <citation type="journal article" date="2015" name="Genome Announc.">
        <title>Draft Genome Sequence of the Thermophile Thermus filiformis ATCC 43280, Producer of Carotenoid-(Di)glucoside-Branched Fatty Acid (Di)esters and Source of Hyperthermostable Enzymes of Biotechnological Interest.</title>
        <authorList>
            <person name="Mandelli F."/>
            <person name="Oliveira Ramires B."/>
            <person name="Couger M.B."/>
            <person name="Paixao D.A."/>
            <person name="Camilo C.M."/>
            <person name="Polikarpov I."/>
            <person name="Prade R."/>
            <person name="Riano-Pachon D.M."/>
            <person name="Squina F.M."/>
        </authorList>
    </citation>
    <scope>NUCLEOTIDE SEQUENCE [LARGE SCALE GENOMIC DNA]</scope>
    <source>
        <strain evidence="3 4">ATCC 43280</strain>
    </source>
</reference>
<accession>A0A0A2WNM7</accession>
<sequence length="196" mass="21906">MSTINFANREINFKIVYYGPGLSGKTTNLKWVYGRIPEGRKGEMVSLATEDERTLFFDFLPLDLGEVKGFKTRFHLYTVPGQVFYNASRKLILRGVDGIVFVADSAPNRLRANAESMRNMRENLAEYGLGLDDVPLVIQVNKRDLPDALPVEMVRAVVDPEGKYPVFEAVATEGKGVMETLKEISRMVLGRVGSEA</sequence>
<evidence type="ECO:0000313" key="3">
    <source>
        <dbReference type="EMBL" id="KGQ21428.1"/>
    </source>
</evidence>
<gene>
    <name evidence="3" type="ORF">THFILI_02730</name>
</gene>
<dbReference type="AlphaFoldDB" id="A0A0A2WNM7"/>
<dbReference type="EMBL" id="JPSL02000037">
    <property type="protein sequence ID" value="KGQ21428.1"/>
    <property type="molecule type" value="Genomic_DNA"/>
</dbReference>
<dbReference type="PRINTS" id="PR00449">
    <property type="entry name" value="RASTRNSFRMNG"/>
</dbReference>
<organism evidence="3 4">
    <name type="scientific">Thermus filiformis</name>
    <dbReference type="NCBI Taxonomy" id="276"/>
    <lineage>
        <taxon>Bacteria</taxon>
        <taxon>Thermotogati</taxon>
        <taxon>Deinococcota</taxon>
        <taxon>Deinococci</taxon>
        <taxon>Thermales</taxon>
        <taxon>Thermaceae</taxon>
        <taxon>Thermus</taxon>
    </lineage>
</organism>
<dbReference type="PANTHER" id="PTHR42708">
    <property type="entry name" value="ATP/GTP-BINDING PROTEIN-RELATED"/>
    <property type="match status" value="1"/>
</dbReference>